<evidence type="ECO:0000313" key="6">
    <source>
        <dbReference type="Proteomes" id="UP000007844"/>
    </source>
</evidence>
<evidence type="ECO:0000256" key="1">
    <source>
        <dbReference type="ARBA" id="ARBA00022448"/>
    </source>
</evidence>
<accession>F3Z1L4</accession>
<dbReference type="InterPro" id="IPR015856">
    <property type="entry name" value="ABC_transpr_CbiO/EcfA_su"/>
</dbReference>
<dbReference type="PANTHER" id="PTHR43158:SF2">
    <property type="entry name" value="SKFA PEPTIDE EXPORT ATP-BINDING PROTEIN SKFE"/>
    <property type="match status" value="1"/>
</dbReference>
<dbReference type="InterPro" id="IPR003439">
    <property type="entry name" value="ABC_transporter-like_ATP-bd"/>
</dbReference>
<dbReference type="PROSITE" id="PS50893">
    <property type="entry name" value="ABC_TRANSPORTER_2"/>
    <property type="match status" value="2"/>
</dbReference>
<dbReference type="GO" id="GO:0016020">
    <property type="term" value="C:membrane"/>
    <property type="evidence" value="ECO:0007669"/>
    <property type="project" value="InterPro"/>
</dbReference>
<proteinExistence type="predicted"/>
<keyword evidence="2" id="KW-0547">Nucleotide-binding</keyword>
<keyword evidence="6" id="KW-1185">Reference proteome</keyword>
<dbReference type="PROSITE" id="PS00211">
    <property type="entry name" value="ABC_TRANSPORTER_1"/>
    <property type="match status" value="1"/>
</dbReference>
<dbReference type="Pfam" id="PF00005">
    <property type="entry name" value="ABC_tran"/>
    <property type="match status" value="2"/>
</dbReference>
<organism evidence="5 6">
    <name type="scientific">Desulfocurvibacter africanus subsp. africanus str. Walvis Bay</name>
    <dbReference type="NCBI Taxonomy" id="690850"/>
    <lineage>
        <taxon>Bacteria</taxon>
        <taxon>Pseudomonadati</taxon>
        <taxon>Thermodesulfobacteriota</taxon>
        <taxon>Desulfovibrionia</taxon>
        <taxon>Desulfovibrionales</taxon>
        <taxon>Desulfovibrionaceae</taxon>
        <taxon>Desulfocurvibacter</taxon>
    </lineage>
</organism>
<dbReference type="GO" id="GO:0016887">
    <property type="term" value="F:ATP hydrolysis activity"/>
    <property type="evidence" value="ECO:0007669"/>
    <property type="project" value="InterPro"/>
</dbReference>
<evidence type="ECO:0000259" key="4">
    <source>
        <dbReference type="PROSITE" id="PS50893"/>
    </source>
</evidence>
<dbReference type="STRING" id="690850.Desaf_1709"/>
<evidence type="ECO:0000256" key="2">
    <source>
        <dbReference type="ARBA" id="ARBA00022741"/>
    </source>
</evidence>
<dbReference type="KEGG" id="daf:Desaf_1709"/>
<dbReference type="GO" id="GO:0055085">
    <property type="term" value="P:transmembrane transport"/>
    <property type="evidence" value="ECO:0007669"/>
    <property type="project" value="InterPro"/>
</dbReference>
<evidence type="ECO:0000256" key="3">
    <source>
        <dbReference type="ARBA" id="ARBA00022840"/>
    </source>
</evidence>
<dbReference type="SUPFAM" id="SSF52540">
    <property type="entry name" value="P-loop containing nucleoside triphosphate hydrolases"/>
    <property type="match status" value="2"/>
</dbReference>
<sequence length="516" mass="55587">MIAITPQEMAQRCGGEAEHPLVCLDGCTVRMTGCDILTDVRLTLRAGQGWVVLGGNGAGKSTLLKLLRGDVWPVNPDCRLFFSEDGPSASPIGFREHTALVSAELAEEYRRLEFPLTGRECALTGLWSSRFLAGPVAVEHVARVEGLFQALDLEELLERSMAVMSEGQAKAVLLVRGLVARPQVLFLDEAFDGLDTERRAVAIRLVAEIAAQGVSVVQATHRSEEIVAGLRIGLLLEQGRVVFAGELARALDAYAGHDSAWPCAPAAEAARDDGPVQPAVPIVELRNASVSFAGRLVLREANFALRSGEQWGLVGPNGAGKSTLLKLLAGDLYPMPGGEVLRHGQSEPHDLWQVRREVGYVSAELQACYDPQATGLETVISGLRGSVGLYAPPEEEEEAAAKDLLNGSGLQELAGRRLERMSFGQRRKLMILRAMVHRPLALLLDEPLSGLDLASREEVRIFLEGLRTVGVALVIVSHHEQDLPRKLDGQIRLEAGRLLAGRVNGQKALFSGCGLG</sequence>
<dbReference type="CDD" id="cd03225">
    <property type="entry name" value="ABC_cobalt_CbiO_domain1"/>
    <property type="match status" value="1"/>
</dbReference>
<reference evidence="5 6" key="1">
    <citation type="journal article" date="2011" name="J. Bacteriol.">
        <title>Genome sequence of the mercury-methylating and pleomorphic Desulfovibrio africanus Strain Walvis Bay.</title>
        <authorList>
            <person name="Brown S.D."/>
            <person name="Wall J.D."/>
            <person name="Kucken A.M."/>
            <person name="Gilmour C.C."/>
            <person name="Podar M."/>
            <person name="Brandt C.C."/>
            <person name="Teshima H."/>
            <person name="Detter J.C."/>
            <person name="Han C.S."/>
            <person name="Land M.L."/>
            <person name="Lucas S."/>
            <person name="Han J."/>
            <person name="Pennacchio L."/>
            <person name="Nolan M."/>
            <person name="Pitluck S."/>
            <person name="Woyke T."/>
            <person name="Goodwin L."/>
            <person name="Palumbo A.V."/>
            <person name="Elias D.A."/>
        </authorList>
    </citation>
    <scope>NUCLEOTIDE SEQUENCE [LARGE SCALE GENOMIC DNA]</scope>
    <source>
        <strain evidence="5 6">Walvis Bay</strain>
    </source>
</reference>
<dbReference type="InterPro" id="IPR027417">
    <property type="entry name" value="P-loop_NTPase"/>
</dbReference>
<keyword evidence="1" id="KW-0813">Transport</keyword>
<dbReference type="EMBL" id="CP003221">
    <property type="protein sequence ID" value="EGJ50045.1"/>
    <property type="molecule type" value="Genomic_DNA"/>
</dbReference>
<dbReference type="GO" id="GO:0005524">
    <property type="term" value="F:ATP binding"/>
    <property type="evidence" value="ECO:0007669"/>
    <property type="project" value="UniProtKB-KW"/>
</dbReference>
<feature type="domain" description="ABC transporter" evidence="4">
    <location>
        <begin position="22"/>
        <end position="263"/>
    </location>
</feature>
<dbReference type="PANTHER" id="PTHR43158">
    <property type="entry name" value="SKFA PEPTIDE EXPORT ATP-BINDING PROTEIN SKFE"/>
    <property type="match status" value="1"/>
</dbReference>
<dbReference type="InterPro" id="IPR003593">
    <property type="entry name" value="AAA+_ATPase"/>
</dbReference>
<dbReference type="AlphaFoldDB" id="F3Z1L4"/>
<protein>
    <submittedName>
        <fullName evidence="5">ABC transporter related protein</fullName>
    </submittedName>
</protein>
<dbReference type="Gene3D" id="3.40.50.300">
    <property type="entry name" value="P-loop containing nucleotide triphosphate hydrolases"/>
    <property type="match status" value="2"/>
</dbReference>
<dbReference type="Proteomes" id="UP000007844">
    <property type="component" value="Chromosome"/>
</dbReference>
<dbReference type="RefSeq" id="WP_014259808.1">
    <property type="nucleotide sequence ID" value="NC_016629.1"/>
</dbReference>
<dbReference type="eggNOG" id="COG1129">
    <property type="taxonomic scope" value="Bacteria"/>
</dbReference>
<dbReference type="SMART" id="SM00382">
    <property type="entry name" value="AAA"/>
    <property type="match status" value="2"/>
</dbReference>
<keyword evidence="3" id="KW-0067">ATP-binding</keyword>
<evidence type="ECO:0000313" key="5">
    <source>
        <dbReference type="EMBL" id="EGJ50045.1"/>
    </source>
</evidence>
<dbReference type="InterPro" id="IPR017871">
    <property type="entry name" value="ABC_transporter-like_CS"/>
</dbReference>
<feature type="domain" description="ABC transporter" evidence="4">
    <location>
        <begin position="283"/>
        <end position="515"/>
    </location>
</feature>
<name>F3Z1L4_DESAF</name>
<dbReference type="HOGENOM" id="CLU_000604_45_2_7"/>
<gene>
    <name evidence="5" type="ORF">Desaf_1709</name>
</gene>